<evidence type="ECO:0000313" key="2">
    <source>
        <dbReference type="Proteomes" id="UP001228643"/>
    </source>
</evidence>
<dbReference type="Proteomes" id="UP001228643">
    <property type="component" value="Unassembled WGS sequence"/>
</dbReference>
<proteinExistence type="predicted"/>
<name>A0AAW6TM80_9FLAO</name>
<dbReference type="AlphaFoldDB" id="A0AAW6TM80"/>
<dbReference type="RefSeq" id="WP_282717256.1">
    <property type="nucleotide sequence ID" value="NZ_JASCRY010000004.1"/>
</dbReference>
<comment type="caution">
    <text evidence="1">The sequence shown here is derived from an EMBL/GenBank/DDBJ whole genome shotgun (WGS) entry which is preliminary data.</text>
</comment>
<accession>A0AAW6TM80</accession>
<sequence length="85" mass="9967">MPIPFLAFIPFSEKKTHYQNFIFFSPDGSEKLRRAALDFFLTEKSDQRKLLLWLKKKLGAAQELVTHSWNSSYKMKSVLKMGIIK</sequence>
<gene>
    <name evidence="1" type="ORF">QLS97_13010</name>
</gene>
<reference evidence="1 2" key="1">
    <citation type="submission" date="2023-04" db="EMBL/GenBank/DDBJ databases">
        <title>Two novel species of Flavobacterium.</title>
        <authorList>
            <person name="Liu Q."/>
            <person name="Xin Y.-H."/>
        </authorList>
    </citation>
    <scope>NUCLEOTIDE SEQUENCE [LARGE SCALE GENOMIC DNA]</scope>
    <source>
        <strain evidence="1 2">LB2P87</strain>
    </source>
</reference>
<evidence type="ECO:0000313" key="1">
    <source>
        <dbReference type="EMBL" id="MDI5950569.1"/>
    </source>
</evidence>
<protein>
    <submittedName>
        <fullName evidence="1">Uncharacterized protein</fullName>
    </submittedName>
</protein>
<keyword evidence="2" id="KW-1185">Reference proteome</keyword>
<organism evidence="1 2">
    <name type="scientific">Flavobacterium yafengii</name>
    <dbReference type="NCBI Taxonomy" id="3041253"/>
    <lineage>
        <taxon>Bacteria</taxon>
        <taxon>Pseudomonadati</taxon>
        <taxon>Bacteroidota</taxon>
        <taxon>Flavobacteriia</taxon>
        <taxon>Flavobacteriales</taxon>
        <taxon>Flavobacteriaceae</taxon>
        <taxon>Flavobacterium</taxon>
    </lineage>
</organism>
<dbReference type="EMBL" id="JASCRY010000004">
    <property type="protein sequence ID" value="MDI5950569.1"/>
    <property type="molecule type" value="Genomic_DNA"/>
</dbReference>